<comment type="caution">
    <text evidence="3">The sequence shown here is derived from an EMBL/GenBank/DDBJ whole genome shotgun (WGS) entry which is preliminary data.</text>
</comment>
<evidence type="ECO:0000256" key="1">
    <source>
        <dbReference type="SAM" id="MobiDB-lite"/>
    </source>
</evidence>
<evidence type="ECO:0000259" key="2">
    <source>
        <dbReference type="Pfam" id="PF13699"/>
    </source>
</evidence>
<feature type="region of interest" description="Disordered" evidence="1">
    <location>
        <begin position="183"/>
        <end position="210"/>
    </location>
</feature>
<dbReference type="InterPro" id="IPR025295">
    <property type="entry name" value="eCIS_core_dom"/>
</dbReference>
<accession>A0A432MB31</accession>
<dbReference type="OrthoDB" id="5959806at2"/>
<sequence length="386" mass="41157">MIASARQVASRARQVAPAPGLFLQRKCACGSHTSSGQCEDCARKRIQRKSIDRSATPQLPAIVSQVLGASGQPLDKTTRLSMEDHFGHDFSRVRVHADARAAESAGVVHAHAYTVGHHVVFGAGRYAPTEPTGRHLLAHELTHVVQQQSGRGADLQRLADSGDSLENDALEQQADAMADALAKEDRKNKGGQHKADQHGKKTKQKAAAKNPCTRTIFSEGTCQDLVDGAANRCCDPVNGLVKKRAVAKDVDGIDCPSNKFTPGFTCEAKCKDSLKKGCDDNDNWMAVPRNQFTRAQCGDVWTICANGKSTTGYVRDKSVTQTRFEVSPGIQKALGVTLGSSFKGSIFRPGASQQAIDKDACCNTPKDAKGADQSSGDASDADEALA</sequence>
<feature type="region of interest" description="Disordered" evidence="1">
    <location>
        <begin position="364"/>
        <end position="386"/>
    </location>
</feature>
<dbReference type="EMBL" id="RYYV01000002">
    <property type="protein sequence ID" value="RUL78931.1"/>
    <property type="molecule type" value="Genomic_DNA"/>
</dbReference>
<organism evidence="3 4">
    <name type="scientific">Dyella choica</name>
    <dbReference type="NCBI Taxonomy" id="1927959"/>
    <lineage>
        <taxon>Bacteria</taxon>
        <taxon>Pseudomonadati</taxon>
        <taxon>Pseudomonadota</taxon>
        <taxon>Gammaproteobacteria</taxon>
        <taxon>Lysobacterales</taxon>
        <taxon>Rhodanobacteraceae</taxon>
        <taxon>Dyella</taxon>
    </lineage>
</organism>
<protein>
    <submittedName>
        <fullName evidence="3">DUF4157 domain-containing protein</fullName>
    </submittedName>
</protein>
<evidence type="ECO:0000313" key="4">
    <source>
        <dbReference type="Proteomes" id="UP000274358"/>
    </source>
</evidence>
<feature type="domain" description="eCIS core" evidence="2">
    <location>
        <begin position="73"/>
        <end position="150"/>
    </location>
</feature>
<feature type="compositionally biased region" description="Basic and acidic residues" evidence="1">
    <location>
        <begin position="183"/>
        <end position="199"/>
    </location>
</feature>
<dbReference type="Proteomes" id="UP000274358">
    <property type="component" value="Unassembled WGS sequence"/>
</dbReference>
<evidence type="ECO:0000313" key="3">
    <source>
        <dbReference type="EMBL" id="RUL78931.1"/>
    </source>
</evidence>
<name>A0A432MB31_9GAMM</name>
<dbReference type="AlphaFoldDB" id="A0A432MB31"/>
<keyword evidence="4" id="KW-1185">Reference proteome</keyword>
<proteinExistence type="predicted"/>
<dbReference type="Pfam" id="PF13699">
    <property type="entry name" value="eCIS_core"/>
    <property type="match status" value="1"/>
</dbReference>
<reference evidence="3 4" key="1">
    <citation type="submission" date="2018-12" db="EMBL/GenBank/DDBJ databases">
        <title>Dyella dinghuensis sp. nov. DHOA06 and Dyella choica sp. nov. 4M-K27, isolated from forest soil.</title>
        <authorList>
            <person name="Qiu L.-H."/>
            <person name="Gao Z.-H."/>
        </authorList>
    </citation>
    <scope>NUCLEOTIDE SEQUENCE [LARGE SCALE GENOMIC DNA]</scope>
    <source>
        <strain evidence="3 4">4M-K27</strain>
    </source>
</reference>
<gene>
    <name evidence="3" type="ORF">EKH80_03785</name>
</gene>